<sequence length="448" mass="50395">MAVSSAVPDHLARKYYAEALLTSLNRSIAVKEWAKIRDGEVVTLDRALGVFDLFIPGGGCGTLDDISNALDNIATLILAHNVEFDKLSCRAKARAVASYLRANNLTGITHGREYHLLQHNFLGIALMDPDHNSLPLISAAIYCYVAQKLGLNAWPCGFPFHVHVIVRPPNGFDVDCNALDADVEGEPIYMDPFRSDGETEVASMRNQLNLLGVSAVAASSPFLSESGASEIVLRCSTNILNSIQRSDRIENGYLGTVDVISAKYAALWSNILLSDSSRWAELRHRLPYLMDLFAAEFRSDVYLIQDYILPIFLNMLEHTSLRETLREMLADDEIPKQVKNRNSDHVNVRYRVGQVFRHRRYNYTAVITGWDTECGANELWVMRMGIDHLQGGRHQGFYNVLVEDRSVRYVAEENIEPITPHFSDLPLGLLSTAGKHFKRWDEVNHMFD</sequence>
<dbReference type="GO" id="GO:0003677">
    <property type="term" value="F:DNA binding"/>
    <property type="evidence" value="ECO:0007669"/>
    <property type="project" value="InterPro"/>
</dbReference>
<dbReference type="Proteomes" id="UP001194746">
    <property type="component" value="Unassembled WGS sequence"/>
</dbReference>
<comment type="caution">
    <text evidence="2">The sequence shown here is derived from an EMBL/GenBank/DDBJ whole genome shotgun (WGS) entry which is preliminary data.</text>
</comment>
<gene>
    <name evidence="2" type="primary">FBXO21</name>
    <name evidence="2" type="ORF">FE257_010481</name>
</gene>
<dbReference type="Pfam" id="PF13369">
    <property type="entry name" value="Transglut_core2"/>
    <property type="match status" value="1"/>
</dbReference>
<dbReference type="InterPro" id="IPR036623">
    <property type="entry name" value="Hemimethylated_DNA-bd_sf"/>
</dbReference>
<dbReference type="SMART" id="SM00992">
    <property type="entry name" value="YccV-like"/>
    <property type="match status" value="1"/>
</dbReference>
<evidence type="ECO:0000259" key="1">
    <source>
        <dbReference type="SMART" id="SM00992"/>
    </source>
</evidence>
<dbReference type="AlphaFoldDB" id="A0AAD4CIC7"/>
<reference evidence="2" key="1">
    <citation type="journal article" date="2019" name="Beilstein J. Org. Chem.">
        <title>Nanangenines: drimane sesquiterpenoids as the dominant metabolite cohort of a novel Australian fungus, Aspergillus nanangensis.</title>
        <authorList>
            <person name="Lacey H.J."/>
            <person name="Gilchrist C.L.M."/>
            <person name="Crombie A."/>
            <person name="Kalaitzis J.A."/>
            <person name="Vuong D."/>
            <person name="Rutledge P.J."/>
            <person name="Turner P."/>
            <person name="Pitt J.I."/>
            <person name="Lacey E."/>
            <person name="Chooi Y.H."/>
            <person name="Piggott A.M."/>
        </authorList>
    </citation>
    <scope>NUCLEOTIDE SEQUENCE</scope>
    <source>
        <strain evidence="2">MST-FP2251</strain>
    </source>
</reference>
<dbReference type="SUPFAM" id="SSF141255">
    <property type="entry name" value="YccV-like"/>
    <property type="match status" value="1"/>
</dbReference>
<dbReference type="PANTHER" id="PTHR31350">
    <property type="entry name" value="SI:DKEY-261L7.2"/>
    <property type="match status" value="1"/>
</dbReference>
<dbReference type="InterPro" id="IPR032698">
    <property type="entry name" value="SirB1_N"/>
</dbReference>
<accession>A0AAD4CIC7</accession>
<name>A0AAD4CIC7_ASPNN</name>
<dbReference type="NCBIfam" id="TIGR02097">
    <property type="entry name" value="yccV"/>
    <property type="match status" value="1"/>
</dbReference>
<dbReference type="EMBL" id="VCAU01000066">
    <property type="protein sequence ID" value="KAF9887106.1"/>
    <property type="molecule type" value="Genomic_DNA"/>
</dbReference>
<evidence type="ECO:0000313" key="2">
    <source>
        <dbReference type="EMBL" id="KAF9887106.1"/>
    </source>
</evidence>
<feature type="domain" description="Hemimethylated DNA-binding" evidence="1">
    <location>
        <begin position="347"/>
        <end position="444"/>
    </location>
</feature>
<keyword evidence="3" id="KW-1185">Reference proteome</keyword>
<dbReference type="Pfam" id="PF08755">
    <property type="entry name" value="YccV-like"/>
    <property type="match status" value="1"/>
</dbReference>
<evidence type="ECO:0000313" key="3">
    <source>
        <dbReference type="Proteomes" id="UP001194746"/>
    </source>
</evidence>
<reference evidence="2" key="2">
    <citation type="submission" date="2020-02" db="EMBL/GenBank/DDBJ databases">
        <authorList>
            <person name="Gilchrist C.L.M."/>
            <person name="Chooi Y.-H."/>
        </authorList>
    </citation>
    <scope>NUCLEOTIDE SEQUENCE</scope>
    <source>
        <strain evidence="2">MST-FP2251</strain>
    </source>
</reference>
<dbReference type="Gene3D" id="2.30.30.390">
    <property type="entry name" value="Hemimethylated DNA-binding domain"/>
    <property type="match status" value="1"/>
</dbReference>
<proteinExistence type="predicted"/>
<protein>
    <submittedName>
        <fullName evidence="2">F-box protein 21</fullName>
    </submittedName>
</protein>
<organism evidence="2 3">
    <name type="scientific">Aspergillus nanangensis</name>
    <dbReference type="NCBI Taxonomy" id="2582783"/>
    <lineage>
        <taxon>Eukaryota</taxon>
        <taxon>Fungi</taxon>
        <taxon>Dikarya</taxon>
        <taxon>Ascomycota</taxon>
        <taxon>Pezizomycotina</taxon>
        <taxon>Eurotiomycetes</taxon>
        <taxon>Eurotiomycetidae</taxon>
        <taxon>Eurotiales</taxon>
        <taxon>Aspergillaceae</taxon>
        <taxon>Aspergillus</taxon>
        <taxon>Aspergillus subgen. Circumdati</taxon>
    </lineage>
</organism>
<dbReference type="PANTHER" id="PTHR31350:SF27">
    <property type="entry name" value="HEMIMETHYLATED DNA-BINDING DOMAIN-CONTAINING PROTEIN"/>
    <property type="match status" value="1"/>
</dbReference>
<dbReference type="InterPro" id="IPR011722">
    <property type="entry name" value="Hemimethylated_DNA-bd_dom"/>
</dbReference>